<dbReference type="Pfam" id="PF00161">
    <property type="entry name" value="RIP"/>
    <property type="match status" value="1"/>
</dbReference>
<dbReference type="GO" id="GO:0017148">
    <property type="term" value="P:negative regulation of translation"/>
    <property type="evidence" value="ECO:0007669"/>
    <property type="project" value="UniProtKB-KW"/>
</dbReference>
<keyword evidence="1" id="KW-0611">Plant defense</keyword>
<gene>
    <name evidence="2" type="ORF">Tsubulata_044344</name>
</gene>
<dbReference type="InterPro" id="IPR001574">
    <property type="entry name" value="Ribosome_inactivat_prot"/>
</dbReference>
<dbReference type="Gene3D" id="3.40.420.10">
    <property type="entry name" value="Ricin (A subunit), domain 1"/>
    <property type="match status" value="1"/>
</dbReference>
<dbReference type="SUPFAM" id="SSF56371">
    <property type="entry name" value="Ribosome inactivating proteins (RIP)"/>
    <property type="match status" value="1"/>
</dbReference>
<dbReference type="EC" id="3.2.2.22" evidence="1"/>
<protein>
    <recommendedName>
        <fullName evidence="1">rRNA N-glycosylase</fullName>
        <ecNumber evidence="1">3.2.2.22</ecNumber>
    </recommendedName>
</protein>
<reference evidence="2" key="2">
    <citation type="journal article" date="2023" name="Plants (Basel)">
        <title>Annotation of the Turnera subulata (Passifloraceae) Draft Genome Reveals the S-Locus Evolved after the Divergence of Turneroideae from Passifloroideae in a Stepwise Manner.</title>
        <authorList>
            <person name="Henning P.M."/>
            <person name="Roalson E.H."/>
            <person name="Mir W."/>
            <person name="McCubbin A.G."/>
            <person name="Shore J.S."/>
        </authorList>
    </citation>
    <scope>NUCLEOTIDE SEQUENCE</scope>
    <source>
        <strain evidence="2">F60SS</strain>
    </source>
</reference>
<dbReference type="EMBL" id="JAKUCV010000369">
    <property type="protein sequence ID" value="KAJ4850308.1"/>
    <property type="molecule type" value="Genomic_DNA"/>
</dbReference>
<reference evidence="2" key="1">
    <citation type="submission" date="2022-02" db="EMBL/GenBank/DDBJ databases">
        <authorList>
            <person name="Henning P.M."/>
            <person name="McCubbin A.G."/>
            <person name="Shore J.S."/>
        </authorList>
    </citation>
    <scope>NUCLEOTIDE SEQUENCE</scope>
    <source>
        <strain evidence="2">F60SS</strain>
        <tissue evidence="2">Leaves</tissue>
    </source>
</reference>
<comment type="caution">
    <text evidence="2">The sequence shown here is derived from an EMBL/GenBank/DDBJ whole genome shotgun (WGS) entry which is preliminary data.</text>
</comment>
<dbReference type="GO" id="GO:0006952">
    <property type="term" value="P:defense response"/>
    <property type="evidence" value="ECO:0007669"/>
    <property type="project" value="UniProtKB-KW"/>
</dbReference>
<organism evidence="2 3">
    <name type="scientific">Turnera subulata</name>
    <dbReference type="NCBI Taxonomy" id="218843"/>
    <lineage>
        <taxon>Eukaryota</taxon>
        <taxon>Viridiplantae</taxon>
        <taxon>Streptophyta</taxon>
        <taxon>Embryophyta</taxon>
        <taxon>Tracheophyta</taxon>
        <taxon>Spermatophyta</taxon>
        <taxon>Magnoliopsida</taxon>
        <taxon>eudicotyledons</taxon>
        <taxon>Gunneridae</taxon>
        <taxon>Pentapetalae</taxon>
        <taxon>rosids</taxon>
        <taxon>fabids</taxon>
        <taxon>Malpighiales</taxon>
        <taxon>Passifloraceae</taxon>
        <taxon>Turnera</taxon>
    </lineage>
</organism>
<keyword evidence="1" id="KW-0800">Toxin</keyword>
<keyword evidence="3" id="KW-1185">Reference proteome</keyword>
<comment type="catalytic activity">
    <reaction evidence="1">
        <text>Endohydrolysis of the N-glycosidic bond at one specific adenosine on the 28S rRNA.</text>
        <dbReference type="EC" id="3.2.2.22"/>
    </reaction>
</comment>
<accession>A0A9Q0GHF3</accession>
<comment type="similarity">
    <text evidence="1">Belongs to the ribosome-inactivating protein family.</text>
</comment>
<dbReference type="GO" id="GO:0090729">
    <property type="term" value="F:toxin activity"/>
    <property type="evidence" value="ECO:0007669"/>
    <property type="project" value="UniProtKB-KW"/>
</dbReference>
<evidence type="ECO:0000313" key="2">
    <source>
        <dbReference type="EMBL" id="KAJ4850308.1"/>
    </source>
</evidence>
<name>A0A9Q0GHF3_9ROSI</name>
<keyword evidence="1" id="KW-0652">Protein synthesis inhibitor</keyword>
<dbReference type="GO" id="GO:0030598">
    <property type="term" value="F:rRNA N-glycosylase activity"/>
    <property type="evidence" value="ECO:0007669"/>
    <property type="project" value="UniProtKB-EC"/>
</dbReference>
<dbReference type="AlphaFoldDB" id="A0A9Q0GHF3"/>
<sequence>MSDFVRFFHGPKDSVDTYLTDDRVELFDMGKALDYGNLVQFLRMKCRRLINVEYQDLYVVGFKTMNIQTWLRFKDEEYRDLFTPAEDCKALQFSSDYGSLMPNEDMLCQTLGLSRLQIAVKKLGKLDNADDQDSMKPELFTLLFMIPEAARSQTLFLELLKDGCAPRKFELWMWEVYSNWSKMCADIIARHLNSNYKMRD</sequence>
<evidence type="ECO:0000256" key="1">
    <source>
        <dbReference type="RuleBase" id="RU004915"/>
    </source>
</evidence>
<dbReference type="InterPro" id="IPR016138">
    <property type="entry name" value="Ribosome_inactivat_prot_sub1"/>
</dbReference>
<dbReference type="InterPro" id="IPR036041">
    <property type="entry name" value="Ribosome-inact_prot_sf"/>
</dbReference>
<evidence type="ECO:0000313" key="3">
    <source>
        <dbReference type="Proteomes" id="UP001141552"/>
    </source>
</evidence>
<dbReference type="Proteomes" id="UP001141552">
    <property type="component" value="Unassembled WGS sequence"/>
</dbReference>
<proteinExistence type="inferred from homology"/>
<keyword evidence="1" id="KW-0378">Hydrolase</keyword>